<keyword evidence="2" id="KW-0547">Nucleotide-binding</keyword>
<dbReference type="PROSITE" id="PS51481">
    <property type="entry name" value="DHAK"/>
    <property type="match status" value="1"/>
</dbReference>
<evidence type="ECO:0000313" key="8">
    <source>
        <dbReference type="EMBL" id="MBD8042693.1"/>
    </source>
</evidence>
<sequence>MTAMQLDASTFAADMLDGFTAANPQYVKAVDGGVIRSTVIPDGQAALVIGGGSGHYPAFAGLVGPGLAAGAVCGNIFASPSASQICRVARAVHRGGGVLLGYGNYAGDVLHFGLAREQLRASGIDARTIAVTDDIASAPADQLHKRRGIAGDLTVFKVAGAAAEAGYSLDAVEQVARRANHRTRSLGVAFSGCTLPGADRPLFSVPDGMMAVGMGIHGEPGISELPLPTPDELAKVLVHALLNDRPENAGERVVVLLNGLGTVKYDELFVLYSKVRLLLEGEGLTIVEPECGELVTSLDMSGVSLTLLWLDEELESLWAAPAGSPAFRKGAVSAEPDLSSPDEEAAGPAGPPEGSSHTAASVLAVELFEAVDRMLTQAESALGDLDAIAGDGDHGIGMARGARAAAQAARRRAESGSGIGAVTLAAGEAWAEEAGGTSGALWGAAICAVSSTLLRSADLSSATAVQAVDAALAAMQSLGKAEPGDKTMVDSFVPFAVTLRQEMAAGKTLEHAWQAAAAAATSAAAATAELRPNLGRARPLAERSLGHPDPGAVSLAMIASTIGENIKKEDIRG</sequence>
<dbReference type="SUPFAM" id="SSF101473">
    <property type="entry name" value="DhaL-like"/>
    <property type="match status" value="1"/>
</dbReference>
<evidence type="ECO:0000259" key="7">
    <source>
        <dbReference type="PROSITE" id="PS51481"/>
    </source>
</evidence>
<dbReference type="InterPro" id="IPR050861">
    <property type="entry name" value="Dihydroxyacetone_Kinase"/>
</dbReference>
<dbReference type="PANTHER" id="PTHR28629:SF4">
    <property type="entry name" value="TRIOKINASE_FMN CYCLASE"/>
    <property type="match status" value="1"/>
</dbReference>
<keyword evidence="9" id="KW-1185">Reference proteome</keyword>
<dbReference type="InterPro" id="IPR036117">
    <property type="entry name" value="DhaL_dom_sf"/>
</dbReference>
<dbReference type="Gene3D" id="3.40.50.10440">
    <property type="entry name" value="Dihydroxyacetone kinase, domain 1"/>
    <property type="match status" value="1"/>
</dbReference>
<gene>
    <name evidence="8" type="ORF">H9638_02595</name>
</gene>
<feature type="domain" description="DhaK" evidence="7">
    <location>
        <begin position="7"/>
        <end position="327"/>
    </location>
</feature>
<name>A0ABR8YEP9_9MICC</name>
<evidence type="ECO:0000256" key="4">
    <source>
        <dbReference type="ARBA" id="ARBA00022840"/>
    </source>
</evidence>
<protein>
    <submittedName>
        <fullName evidence="8">Dihydroxyacetone kinase family protein</fullName>
    </submittedName>
</protein>
<keyword evidence="4" id="KW-0067">ATP-binding</keyword>
<evidence type="ECO:0000256" key="5">
    <source>
        <dbReference type="SAM" id="MobiDB-lite"/>
    </source>
</evidence>
<feature type="region of interest" description="Disordered" evidence="5">
    <location>
        <begin position="329"/>
        <end position="357"/>
    </location>
</feature>
<dbReference type="InterPro" id="IPR004006">
    <property type="entry name" value="DhaK_dom"/>
</dbReference>
<dbReference type="Pfam" id="PF02733">
    <property type="entry name" value="Dak1"/>
    <property type="match status" value="1"/>
</dbReference>
<dbReference type="RefSeq" id="WP_191745607.1">
    <property type="nucleotide sequence ID" value="NZ_JACSQC010000001.1"/>
</dbReference>
<dbReference type="SMART" id="SM01120">
    <property type="entry name" value="Dak2"/>
    <property type="match status" value="1"/>
</dbReference>
<organism evidence="8 9">
    <name type="scientific">Arthrobacter pullicola</name>
    <dbReference type="NCBI Taxonomy" id="2762224"/>
    <lineage>
        <taxon>Bacteria</taxon>
        <taxon>Bacillati</taxon>
        <taxon>Actinomycetota</taxon>
        <taxon>Actinomycetes</taxon>
        <taxon>Micrococcales</taxon>
        <taxon>Micrococcaceae</taxon>
        <taxon>Arthrobacter</taxon>
    </lineage>
</organism>
<keyword evidence="3 8" id="KW-0418">Kinase</keyword>
<dbReference type="GO" id="GO:0016301">
    <property type="term" value="F:kinase activity"/>
    <property type="evidence" value="ECO:0007669"/>
    <property type="project" value="UniProtKB-KW"/>
</dbReference>
<dbReference type="Gene3D" id="1.25.40.340">
    <property type="match status" value="1"/>
</dbReference>
<dbReference type="Pfam" id="PF02734">
    <property type="entry name" value="Dak2"/>
    <property type="match status" value="1"/>
</dbReference>
<dbReference type="PANTHER" id="PTHR28629">
    <property type="entry name" value="TRIOKINASE/FMN CYCLASE"/>
    <property type="match status" value="1"/>
</dbReference>
<dbReference type="Gene3D" id="3.30.1180.20">
    <property type="entry name" value="Dihydroxyacetone kinase, domain 2"/>
    <property type="match status" value="1"/>
</dbReference>
<dbReference type="Proteomes" id="UP000652763">
    <property type="component" value="Unassembled WGS sequence"/>
</dbReference>
<dbReference type="SUPFAM" id="SSF82549">
    <property type="entry name" value="DAK1/DegV-like"/>
    <property type="match status" value="1"/>
</dbReference>
<reference evidence="8 9" key="1">
    <citation type="submission" date="2020-08" db="EMBL/GenBank/DDBJ databases">
        <title>A Genomic Blueprint of the Chicken Gut Microbiome.</title>
        <authorList>
            <person name="Gilroy R."/>
            <person name="Ravi A."/>
            <person name="Getino M."/>
            <person name="Pursley I."/>
            <person name="Horton D.L."/>
            <person name="Alikhan N.-F."/>
            <person name="Baker D."/>
            <person name="Gharbi K."/>
            <person name="Hall N."/>
            <person name="Watson M."/>
            <person name="Adriaenssens E.M."/>
            <person name="Foster-Nyarko E."/>
            <person name="Jarju S."/>
            <person name="Secka A."/>
            <person name="Antonio M."/>
            <person name="Oren A."/>
            <person name="Chaudhuri R."/>
            <person name="La Ragione R.M."/>
            <person name="Hildebrand F."/>
            <person name="Pallen M.J."/>
        </authorList>
    </citation>
    <scope>NUCLEOTIDE SEQUENCE [LARGE SCALE GENOMIC DNA]</scope>
    <source>
        <strain evidence="8 9">Sa2BUA2</strain>
    </source>
</reference>
<proteinExistence type="predicted"/>
<evidence type="ECO:0000259" key="6">
    <source>
        <dbReference type="PROSITE" id="PS51480"/>
    </source>
</evidence>
<keyword evidence="1" id="KW-0808">Transferase</keyword>
<dbReference type="InterPro" id="IPR004007">
    <property type="entry name" value="DhaL_dom"/>
</dbReference>
<dbReference type="NCBIfam" id="NF011049">
    <property type="entry name" value="PRK14479.1"/>
    <property type="match status" value="1"/>
</dbReference>
<comment type="caution">
    <text evidence="8">The sequence shown here is derived from an EMBL/GenBank/DDBJ whole genome shotgun (WGS) entry which is preliminary data.</text>
</comment>
<evidence type="ECO:0000313" key="9">
    <source>
        <dbReference type="Proteomes" id="UP000652763"/>
    </source>
</evidence>
<accession>A0ABR8YEP9</accession>
<dbReference type="PROSITE" id="PS51480">
    <property type="entry name" value="DHAL"/>
    <property type="match status" value="1"/>
</dbReference>
<dbReference type="EMBL" id="JACSQC010000001">
    <property type="protein sequence ID" value="MBD8042693.1"/>
    <property type="molecule type" value="Genomic_DNA"/>
</dbReference>
<feature type="domain" description="DhaL" evidence="6">
    <location>
        <begin position="362"/>
        <end position="564"/>
    </location>
</feature>
<evidence type="ECO:0000256" key="2">
    <source>
        <dbReference type="ARBA" id="ARBA00022741"/>
    </source>
</evidence>
<evidence type="ECO:0000256" key="3">
    <source>
        <dbReference type="ARBA" id="ARBA00022777"/>
    </source>
</evidence>
<evidence type="ECO:0000256" key="1">
    <source>
        <dbReference type="ARBA" id="ARBA00022679"/>
    </source>
</evidence>